<comment type="caution">
    <text evidence="3">The sequence shown here is derived from an EMBL/GenBank/DDBJ whole genome shotgun (WGS) entry which is preliminary data.</text>
</comment>
<protein>
    <submittedName>
        <fullName evidence="3">Uncharacterized protein</fullName>
    </submittedName>
</protein>
<evidence type="ECO:0000313" key="4">
    <source>
        <dbReference type="Proteomes" id="UP000749559"/>
    </source>
</evidence>
<dbReference type="PANTHER" id="PTHR13400">
    <property type="entry name" value="CHEMOKINE C-C MOTIF RECEPTOR 1"/>
    <property type="match status" value="1"/>
</dbReference>
<dbReference type="EMBL" id="CAIIXF020000011">
    <property type="protein sequence ID" value="CAH1798671.1"/>
    <property type="molecule type" value="Genomic_DNA"/>
</dbReference>
<keyword evidence="1" id="KW-0175">Coiled coil</keyword>
<keyword evidence="4" id="KW-1185">Reference proteome</keyword>
<name>A0A8J1TD48_OWEFU</name>
<evidence type="ECO:0000313" key="3">
    <source>
        <dbReference type="EMBL" id="CAH1798671.1"/>
    </source>
</evidence>
<reference evidence="3" key="1">
    <citation type="submission" date="2022-03" db="EMBL/GenBank/DDBJ databases">
        <authorList>
            <person name="Martin C."/>
        </authorList>
    </citation>
    <scope>NUCLEOTIDE SEQUENCE</scope>
</reference>
<evidence type="ECO:0000256" key="2">
    <source>
        <dbReference type="SAM" id="MobiDB-lite"/>
    </source>
</evidence>
<dbReference type="AlphaFoldDB" id="A0A8J1TD48"/>
<dbReference type="InterPro" id="IPR025271">
    <property type="entry name" value="CCDC28"/>
</dbReference>
<proteinExistence type="predicted"/>
<accession>A0A8J1TD48</accession>
<feature type="compositionally biased region" description="Basic and acidic residues" evidence="2">
    <location>
        <begin position="13"/>
        <end position="28"/>
    </location>
</feature>
<gene>
    <name evidence="3" type="ORF">OFUS_LOCUS22786</name>
</gene>
<evidence type="ECO:0000256" key="1">
    <source>
        <dbReference type="SAM" id="Coils"/>
    </source>
</evidence>
<feature type="compositionally biased region" description="Polar residues" evidence="2">
    <location>
        <begin position="29"/>
        <end position="48"/>
    </location>
</feature>
<sequence>MATPGPGGSMFRMMDEKMPKQKKLDLKTTHTGNKQKQGKISETPTSGRPCQEHSFLTDVADVRQMEQGLLQLLDDFHSGKLQAFGQECPFEKLDEVREQQERLARLHFEVDSQQDLQGLQSPEARKAANENMTQLMDNLQELCTSIQSLQKSGMATDRATTPSKPS</sequence>
<dbReference type="Pfam" id="PF13270">
    <property type="entry name" value="CCDC28"/>
    <property type="match status" value="1"/>
</dbReference>
<feature type="region of interest" description="Disordered" evidence="2">
    <location>
        <begin position="1"/>
        <end position="51"/>
    </location>
</feature>
<dbReference type="OrthoDB" id="9977011at2759"/>
<dbReference type="Proteomes" id="UP000749559">
    <property type="component" value="Unassembled WGS sequence"/>
</dbReference>
<feature type="coiled-coil region" evidence="1">
    <location>
        <begin position="125"/>
        <end position="152"/>
    </location>
</feature>
<dbReference type="PANTHER" id="PTHR13400:SF4">
    <property type="entry name" value="COILED-COIL DOMAIN-CONTAINING PROTEIN 28A-LIKE PROTEIN"/>
    <property type="match status" value="1"/>
</dbReference>
<organism evidence="3 4">
    <name type="scientific">Owenia fusiformis</name>
    <name type="common">Polychaete worm</name>
    <dbReference type="NCBI Taxonomy" id="6347"/>
    <lineage>
        <taxon>Eukaryota</taxon>
        <taxon>Metazoa</taxon>
        <taxon>Spiralia</taxon>
        <taxon>Lophotrochozoa</taxon>
        <taxon>Annelida</taxon>
        <taxon>Polychaeta</taxon>
        <taxon>Sedentaria</taxon>
        <taxon>Canalipalpata</taxon>
        <taxon>Sabellida</taxon>
        <taxon>Oweniida</taxon>
        <taxon>Oweniidae</taxon>
        <taxon>Owenia</taxon>
    </lineage>
</organism>